<gene>
    <name evidence="2" type="ORF">Adt_23225</name>
</gene>
<protein>
    <submittedName>
        <fullName evidence="2">Uncharacterized protein</fullName>
    </submittedName>
</protein>
<reference evidence="3" key="1">
    <citation type="submission" date="2024-07" db="EMBL/GenBank/DDBJ databases">
        <title>Two chromosome-level genome assemblies of Korean endemic species Abeliophyllum distichum and Forsythia ovata (Oleaceae).</title>
        <authorList>
            <person name="Jang H."/>
        </authorList>
    </citation>
    <scope>NUCLEOTIDE SEQUENCE [LARGE SCALE GENOMIC DNA]</scope>
</reference>
<evidence type="ECO:0000313" key="3">
    <source>
        <dbReference type="Proteomes" id="UP001604336"/>
    </source>
</evidence>
<dbReference type="Proteomes" id="UP001604336">
    <property type="component" value="Unassembled WGS sequence"/>
</dbReference>
<name>A0ABD1SAG9_9LAMI</name>
<evidence type="ECO:0000256" key="1">
    <source>
        <dbReference type="SAM" id="MobiDB-lite"/>
    </source>
</evidence>
<dbReference type="EMBL" id="JBFOLK010000007">
    <property type="protein sequence ID" value="KAL2497675.1"/>
    <property type="molecule type" value="Genomic_DNA"/>
</dbReference>
<dbReference type="AlphaFoldDB" id="A0ABD1SAG9"/>
<proteinExistence type="predicted"/>
<feature type="region of interest" description="Disordered" evidence="1">
    <location>
        <begin position="34"/>
        <end position="65"/>
    </location>
</feature>
<sequence length="173" mass="19334">MMAYTPQPQYAHPIVLEPEVAPVEMPIVEESPCLDDKEKTFAVPEQQSKTTVSHSSPKEALPSPKAADENVDSVLHSIHALFIFWEQVKVSSALRYSSTTRPSTSSISTTKDMNALEKVVLAYTSFMDKYISTVSATNQRELLTRLSEVLASALKHPILKLLTDIRLTLREIY</sequence>
<feature type="compositionally biased region" description="Polar residues" evidence="1">
    <location>
        <begin position="45"/>
        <end position="55"/>
    </location>
</feature>
<comment type="caution">
    <text evidence="2">The sequence shown here is derived from an EMBL/GenBank/DDBJ whole genome shotgun (WGS) entry which is preliminary data.</text>
</comment>
<accession>A0ABD1SAG9</accession>
<evidence type="ECO:0000313" key="2">
    <source>
        <dbReference type="EMBL" id="KAL2497675.1"/>
    </source>
</evidence>
<keyword evidence="3" id="KW-1185">Reference proteome</keyword>
<organism evidence="2 3">
    <name type="scientific">Abeliophyllum distichum</name>
    <dbReference type="NCBI Taxonomy" id="126358"/>
    <lineage>
        <taxon>Eukaryota</taxon>
        <taxon>Viridiplantae</taxon>
        <taxon>Streptophyta</taxon>
        <taxon>Embryophyta</taxon>
        <taxon>Tracheophyta</taxon>
        <taxon>Spermatophyta</taxon>
        <taxon>Magnoliopsida</taxon>
        <taxon>eudicotyledons</taxon>
        <taxon>Gunneridae</taxon>
        <taxon>Pentapetalae</taxon>
        <taxon>asterids</taxon>
        <taxon>lamiids</taxon>
        <taxon>Lamiales</taxon>
        <taxon>Oleaceae</taxon>
        <taxon>Forsythieae</taxon>
        <taxon>Abeliophyllum</taxon>
    </lineage>
</organism>